<reference evidence="8" key="2">
    <citation type="submission" date="2021-08" db="EMBL/GenBank/DDBJ databases">
        <authorList>
            <person name="Eriksson T."/>
        </authorList>
    </citation>
    <scope>NUCLEOTIDE SEQUENCE</scope>
    <source>
        <strain evidence="8">Stoneville</strain>
        <tissue evidence="8">Whole head</tissue>
    </source>
</reference>
<keyword evidence="9" id="KW-1185">Reference proteome</keyword>
<feature type="domain" description="EXS" evidence="7">
    <location>
        <begin position="22"/>
        <end position="241"/>
    </location>
</feature>
<comment type="caution">
    <text evidence="8">The sequence shown here is derived from an EMBL/GenBank/DDBJ whole genome shotgun (WGS) entry which is preliminary data.</text>
</comment>
<proteinExistence type="predicted"/>
<evidence type="ECO:0000256" key="3">
    <source>
        <dbReference type="ARBA" id="ARBA00022989"/>
    </source>
</evidence>
<dbReference type="PANTHER" id="PTHR10783">
    <property type="entry name" value="XENOTROPIC AND POLYTROPIC RETROVIRUS RECEPTOR 1-RELATED"/>
    <property type="match status" value="1"/>
</dbReference>
<feature type="compositionally biased region" description="Basic and acidic residues" evidence="5">
    <location>
        <begin position="502"/>
        <end position="511"/>
    </location>
</feature>
<dbReference type="GO" id="GO:0000822">
    <property type="term" value="F:inositol hexakisphosphate binding"/>
    <property type="evidence" value="ECO:0007669"/>
    <property type="project" value="TreeGrafter"/>
</dbReference>
<evidence type="ECO:0000259" key="7">
    <source>
        <dbReference type="PROSITE" id="PS51380"/>
    </source>
</evidence>
<dbReference type="Proteomes" id="UP000719412">
    <property type="component" value="Unassembled WGS sequence"/>
</dbReference>
<dbReference type="Pfam" id="PF03124">
    <property type="entry name" value="EXS"/>
    <property type="match status" value="1"/>
</dbReference>
<evidence type="ECO:0000256" key="5">
    <source>
        <dbReference type="SAM" id="MobiDB-lite"/>
    </source>
</evidence>
<comment type="subcellular location">
    <subcellularLocation>
        <location evidence="1">Membrane</location>
        <topology evidence="1">Multi-pass membrane protein</topology>
    </subcellularLocation>
</comment>
<feature type="compositionally biased region" description="Acidic residues" evidence="5">
    <location>
        <begin position="417"/>
        <end position="426"/>
    </location>
</feature>
<feature type="transmembrane region" description="Helical" evidence="6">
    <location>
        <begin position="63"/>
        <end position="82"/>
    </location>
</feature>
<feature type="region of interest" description="Disordered" evidence="5">
    <location>
        <begin position="402"/>
        <end position="511"/>
    </location>
</feature>
<dbReference type="GO" id="GO:0016036">
    <property type="term" value="P:cellular response to phosphate starvation"/>
    <property type="evidence" value="ECO:0007669"/>
    <property type="project" value="TreeGrafter"/>
</dbReference>
<dbReference type="AlphaFoldDB" id="A0A8J6L492"/>
<feature type="compositionally biased region" description="Basic and acidic residues" evidence="5">
    <location>
        <begin position="439"/>
        <end position="450"/>
    </location>
</feature>
<dbReference type="PANTHER" id="PTHR10783:SF103">
    <property type="entry name" value="SOLUTE CARRIER FAMILY 53 MEMBER 1"/>
    <property type="match status" value="1"/>
</dbReference>
<evidence type="ECO:0000256" key="6">
    <source>
        <dbReference type="SAM" id="Phobius"/>
    </source>
</evidence>
<sequence length="591" mass="68263">MHYFVCFYMTNPSWSVGKDTNYCVEKHLVIRPFMACLPAWFRFAQCLRRYRDTKEAFPHLANAAKYATSFFVVIFTALNTIYSGDSGMMESPFFYLWITASLISSCYAYTWDIKLDWGLFDSKAGDNKFLREEIVYSSTVTWFYYFAIVEDFILRFGWAFSMSLTEMGYVHADLMVTILAPLEVFRAVRDISVAPLDTSDQMLIVRMMDEEDGVINRRKKKTAPPVTSVASPNGMLGILLISWQNGRTVKTYGLNRLENYNMKFTFICIVIVLSCSVCASGDLEIYPGLKFDLSSQEQRHRLENGDEVPFYGENDRRWPWKNLQIDEWDNGKKEEDFDLELPEQFRNIAEFLQRNQNQLKNDYDLPIYYNPRSSYDDAYEEYRSSEKNRKFDRFNFKYPPSSQILDDVRPYPREDDFSFGDDDVEERETKSPQQHGRHVHEAERPNEKHLHSSHVAQDVGENKNSEEASGKGALEDAKLVDDPSQFAYPPSDSRFFQDVENDNGKQKGRSNLDKLKDNKIRLSHRSDEAFSEENDQVEEGEYRNNDQVEVVAVQPQLANNESTGLYIIAVVAGISAAATVGLIAVGIGWYK</sequence>
<dbReference type="GO" id="GO:0005794">
    <property type="term" value="C:Golgi apparatus"/>
    <property type="evidence" value="ECO:0007669"/>
    <property type="project" value="TreeGrafter"/>
</dbReference>
<evidence type="ECO:0000313" key="9">
    <source>
        <dbReference type="Proteomes" id="UP000719412"/>
    </source>
</evidence>
<keyword evidence="2 6" id="KW-0812">Transmembrane</keyword>
<reference evidence="8" key="1">
    <citation type="journal article" date="2020" name="J Insects Food Feed">
        <title>The yellow mealworm (Tenebrio molitor) genome: a resource for the emerging insects as food and feed industry.</title>
        <authorList>
            <person name="Eriksson T."/>
            <person name="Andere A."/>
            <person name="Kelstrup H."/>
            <person name="Emery V."/>
            <person name="Picard C."/>
        </authorList>
    </citation>
    <scope>NUCLEOTIDE SEQUENCE</scope>
    <source>
        <strain evidence="8">Stoneville</strain>
        <tissue evidence="8">Whole head</tissue>
    </source>
</reference>
<evidence type="ECO:0000256" key="1">
    <source>
        <dbReference type="ARBA" id="ARBA00004141"/>
    </source>
</evidence>
<keyword evidence="3 6" id="KW-1133">Transmembrane helix</keyword>
<dbReference type="InterPro" id="IPR004342">
    <property type="entry name" value="EXS_C"/>
</dbReference>
<evidence type="ECO:0000313" key="8">
    <source>
        <dbReference type="EMBL" id="KAH0811014.1"/>
    </source>
</evidence>
<dbReference type="EMBL" id="JABDTM020027102">
    <property type="protein sequence ID" value="KAH0811014.1"/>
    <property type="molecule type" value="Genomic_DNA"/>
</dbReference>
<evidence type="ECO:0000256" key="2">
    <source>
        <dbReference type="ARBA" id="ARBA00022692"/>
    </source>
</evidence>
<dbReference type="PROSITE" id="PS51380">
    <property type="entry name" value="EXS"/>
    <property type="match status" value="1"/>
</dbReference>
<evidence type="ECO:0000256" key="4">
    <source>
        <dbReference type="ARBA" id="ARBA00023136"/>
    </source>
</evidence>
<feature type="transmembrane region" description="Helical" evidence="6">
    <location>
        <begin position="94"/>
        <end position="111"/>
    </location>
</feature>
<keyword evidence="4 6" id="KW-0472">Membrane</keyword>
<feature type="compositionally biased region" description="Basic and acidic residues" evidence="5">
    <location>
        <begin position="406"/>
        <end position="416"/>
    </location>
</feature>
<accession>A0A8J6L492</accession>
<dbReference type="GO" id="GO:0006817">
    <property type="term" value="P:phosphate ion transport"/>
    <property type="evidence" value="ECO:0007669"/>
    <property type="project" value="TreeGrafter"/>
</dbReference>
<organism evidence="8 9">
    <name type="scientific">Tenebrio molitor</name>
    <name type="common">Yellow mealworm beetle</name>
    <dbReference type="NCBI Taxonomy" id="7067"/>
    <lineage>
        <taxon>Eukaryota</taxon>
        <taxon>Metazoa</taxon>
        <taxon>Ecdysozoa</taxon>
        <taxon>Arthropoda</taxon>
        <taxon>Hexapoda</taxon>
        <taxon>Insecta</taxon>
        <taxon>Pterygota</taxon>
        <taxon>Neoptera</taxon>
        <taxon>Endopterygota</taxon>
        <taxon>Coleoptera</taxon>
        <taxon>Polyphaga</taxon>
        <taxon>Cucujiformia</taxon>
        <taxon>Tenebrionidae</taxon>
        <taxon>Tenebrio</taxon>
    </lineage>
</organism>
<dbReference type="GO" id="GO:0005886">
    <property type="term" value="C:plasma membrane"/>
    <property type="evidence" value="ECO:0007669"/>
    <property type="project" value="TreeGrafter"/>
</dbReference>
<feature type="transmembrane region" description="Helical" evidence="6">
    <location>
        <begin position="565"/>
        <end position="590"/>
    </location>
</feature>
<gene>
    <name evidence="8" type="ORF">GEV33_011777</name>
</gene>
<feature type="compositionally biased region" description="Basic and acidic residues" evidence="5">
    <location>
        <begin position="460"/>
        <end position="481"/>
    </location>
</feature>
<name>A0A8J6L492_TENMO</name>
<feature type="transmembrane region" description="Helical" evidence="6">
    <location>
        <begin position="264"/>
        <end position="286"/>
    </location>
</feature>
<protein>
    <recommendedName>
        <fullName evidence="7">EXS domain-containing protein</fullName>
    </recommendedName>
</protein>